<keyword evidence="5" id="KW-0732">Signal</keyword>
<dbReference type="SMART" id="SM00280">
    <property type="entry name" value="KAZAL"/>
    <property type="match status" value="1"/>
</dbReference>
<feature type="chain" id="PRO_5044869045" description="Kazal-like domain-containing protein" evidence="5">
    <location>
        <begin position="21"/>
        <end position="145"/>
    </location>
</feature>
<dbReference type="Pfam" id="PF00050">
    <property type="entry name" value="Kazal_1"/>
    <property type="match status" value="1"/>
</dbReference>
<reference evidence="7 8" key="1">
    <citation type="submission" date="2024-09" db="EMBL/GenBank/DDBJ databases">
        <title>Genome sequencing and assembly of Phytophthora oleae, isolate VK10A, causative agent of rot of olive drupes.</title>
        <authorList>
            <person name="Conti Taguali S."/>
            <person name="Riolo M."/>
            <person name="La Spada F."/>
            <person name="Cacciola S.O."/>
            <person name="Dionisio G."/>
        </authorList>
    </citation>
    <scope>NUCLEOTIDE SEQUENCE [LARGE SCALE GENOMIC DNA]</scope>
    <source>
        <strain evidence="7 8">VK10A</strain>
    </source>
</reference>
<accession>A0ABD3FUU4</accession>
<feature type="signal peptide" evidence="5">
    <location>
        <begin position="1"/>
        <end position="20"/>
    </location>
</feature>
<comment type="caution">
    <text evidence="7">The sequence shown here is derived from an EMBL/GenBank/DDBJ whole genome shotgun (WGS) entry which is preliminary data.</text>
</comment>
<dbReference type="Gene3D" id="3.30.60.30">
    <property type="match status" value="1"/>
</dbReference>
<gene>
    <name evidence="7" type="ORF">V7S43_003883</name>
</gene>
<evidence type="ECO:0000256" key="5">
    <source>
        <dbReference type="SAM" id="SignalP"/>
    </source>
</evidence>
<dbReference type="CDD" id="cd00104">
    <property type="entry name" value="KAZAL_FS"/>
    <property type="match status" value="1"/>
</dbReference>
<organism evidence="7 8">
    <name type="scientific">Phytophthora oleae</name>
    <dbReference type="NCBI Taxonomy" id="2107226"/>
    <lineage>
        <taxon>Eukaryota</taxon>
        <taxon>Sar</taxon>
        <taxon>Stramenopiles</taxon>
        <taxon>Oomycota</taxon>
        <taxon>Peronosporomycetes</taxon>
        <taxon>Peronosporales</taxon>
        <taxon>Peronosporaceae</taxon>
        <taxon>Phytophthora</taxon>
    </lineage>
</organism>
<dbReference type="PROSITE" id="PS51465">
    <property type="entry name" value="KAZAL_2"/>
    <property type="match status" value="1"/>
</dbReference>
<keyword evidence="3" id="KW-1015">Disulfide bond</keyword>
<keyword evidence="1" id="KW-0646">Protease inhibitor</keyword>
<evidence type="ECO:0000256" key="3">
    <source>
        <dbReference type="ARBA" id="ARBA00023157"/>
    </source>
</evidence>
<dbReference type="EMBL" id="JBIMZQ010000006">
    <property type="protein sequence ID" value="KAL3670695.1"/>
    <property type="molecule type" value="Genomic_DNA"/>
</dbReference>
<feature type="domain" description="Kazal-like" evidence="6">
    <location>
        <begin position="94"/>
        <end position="145"/>
    </location>
</feature>
<protein>
    <recommendedName>
        <fullName evidence="6">Kazal-like domain-containing protein</fullName>
    </recommendedName>
</protein>
<dbReference type="PANTHER" id="PTHR10913">
    <property type="entry name" value="FOLLISTATIN-RELATED"/>
    <property type="match status" value="1"/>
</dbReference>
<dbReference type="Proteomes" id="UP001632037">
    <property type="component" value="Unassembled WGS sequence"/>
</dbReference>
<feature type="region of interest" description="Disordered" evidence="4">
    <location>
        <begin position="66"/>
        <end position="98"/>
    </location>
</feature>
<keyword evidence="2" id="KW-0722">Serine protease inhibitor</keyword>
<evidence type="ECO:0000256" key="2">
    <source>
        <dbReference type="ARBA" id="ARBA00022900"/>
    </source>
</evidence>
<evidence type="ECO:0000256" key="4">
    <source>
        <dbReference type="SAM" id="MobiDB-lite"/>
    </source>
</evidence>
<sequence length="145" mass="14630">MKIGIAAVFAAVVFLGTSEAADYLTVDPSTLTKINPENQLPGPETSTSTLNPNLYMGIGPEIFPGEPGYKNPFGSSSSSGSASATGSIGSVGSSSGVATCSQVCPDEYDPVCGTDGVTYSNSCELGIASCKYPDKAIAKKLDGAC</sequence>
<name>A0ABD3FUU4_9STRA</name>
<dbReference type="PANTHER" id="PTHR10913:SF45">
    <property type="entry name" value="FOLLISTATIN, ISOFORM A-RELATED"/>
    <property type="match status" value="1"/>
</dbReference>
<dbReference type="SUPFAM" id="SSF100895">
    <property type="entry name" value="Kazal-type serine protease inhibitors"/>
    <property type="match status" value="1"/>
</dbReference>
<evidence type="ECO:0000259" key="6">
    <source>
        <dbReference type="PROSITE" id="PS51465"/>
    </source>
</evidence>
<evidence type="ECO:0000256" key="1">
    <source>
        <dbReference type="ARBA" id="ARBA00022690"/>
    </source>
</evidence>
<keyword evidence="8" id="KW-1185">Reference proteome</keyword>
<dbReference type="AlphaFoldDB" id="A0ABD3FUU4"/>
<dbReference type="InterPro" id="IPR036058">
    <property type="entry name" value="Kazal_dom_sf"/>
</dbReference>
<dbReference type="InterPro" id="IPR002350">
    <property type="entry name" value="Kazal_dom"/>
</dbReference>
<dbReference type="InterPro" id="IPR050653">
    <property type="entry name" value="Prot_Inhib_GrowthFact_Antg"/>
</dbReference>
<evidence type="ECO:0000313" key="7">
    <source>
        <dbReference type="EMBL" id="KAL3670695.1"/>
    </source>
</evidence>
<proteinExistence type="predicted"/>
<evidence type="ECO:0000313" key="8">
    <source>
        <dbReference type="Proteomes" id="UP001632037"/>
    </source>
</evidence>